<organism evidence="14 15">
    <name type="scientific">Leptosphaeria maculans (strain JN3 / isolate v23.1.3 / race Av1-4-5-6-7-8)</name>
    <name type="common">Blackleg fungus</name>
    <name type="synonym">Phoma lingam</name>
    <dbReference type="NCBI Taxonomy" id="985895"/>
    <lineage>
        <taxon>Eukaryota</taxon>
        <taxon>Fungi</taxon>
        <taxon>Dikarya</taxon>
        <taxon>Ascomycota</taxon>
        <taxon>Pezizomycotina</taxon>
        <taxon>Dothideomycetes</taxon>
        <taxon>Pleosporomycetidae</taxon>
        <taxon>Pleosporales</taxon>
        <taxon>Pleosporineae</taxon>
        <taxon>Leptosphaeriaceae</taxon>
        <taxon>Plenodomus</taxon>
        <taxon>Plenodomus lingam/Leptosphaeria maculans species complex</taxon>
    </lineage>
</organism>
<evidence type="ECO:0000256" key="4">
    <source>
        <dbReference type="ARBA" id="ARBA00022741"/>
    </source>
</evidence>
<dbReference type="EMBL" id="FP929064">
    <property type="protein sequence ID" value="CBX90275.1"/>
    <property type="molecule type" value="Genomic_DNA"/>
</dbReference>
<accession>E4ZG55</accession>
<keyword evidence="3" id="KW-0808">Transferase</keyword>
<dbReference type="GO" id="GO:0070985">
    <property type="term" value="C:transcription factor TFIIK complex"/>
    <property type="evidence" value="ECO:0007669"/>
    <property type="project" value="InterPro"/>
</dbReference>
<dbReference type="InterPro" id="IPR017441">
    <property type="entry name" value="Protein_kinase_ATP_BS"/>
</dbReference>
<dbReference type="PANTHER" id="PTHR24056:SF0">
    <property type="entry name" value="CYCLIN-DEPENDENT KINASE 7"/>
    <property type="match status" value="1"/>
</dbReference>
<dbReference type="OMA" id="GIHHCHR"/>
<gene>
    <name evidence="14" type="ORF">LEMA_P064010.1</name>
</gene>
<feature type="binding site" evidence="10">
    <location>
        <begin position="81"/>
        <end position="89"/>
    </location>
    <ligand>
        <name>ATP</name>
        <dbReference type="ChEBI" id="CHEBI:30616"/>
    </ligand>
</feature>
<dbReference type="Pfam" id="PF00069">
    <property type="entry name" value="Pkinase"/>
    <property type="match status" value="1"/>
</dbReference>
<dbReference type="Gene3D" id="3.30.200.20">
    <property type="entry name" value="Phosphorylase Kinase, domain 1"/>
    <property type="match status" value="1"/>
</dbReference>
<evidence type="ECO:0000313" key="14">
    <source>
        <dbReference type="EMBL" id="CBX90275.1"/>
    </source>
</evidence>
<feature type="domain" description="Protein kinase" evidence="13">
    <location>
        <begin position="75"/>
        <end position="364"/>
    </location>
</feature>
<comment type="catalytic activity">
    <reaction evidence="7">
        <text>L-threonyl-[protein] + ATP = O-phospho-L-threonyl-[protein] + ADP + H(+)</text>
        <dbReference type="Rhea" id="RHEA:46608"/>
        <dbReference type="Rhea" id="RHEA-COMP:11060"/>
        <dbReference type="Rhea" id="RHEA-COMP:11605"/>
        <dbReference type="ChEBI" id="CHEBI:15378"/>
        <dbReference type="ChEBI" id="CHEBI:30013"/>
        <dbReference type="ChEBI" id="CHEBI:30616"/>
        <dbReference type="ChEBI" id="CHEBI:61977"/>
        <dbReference type="ChEBI" id="CHEBI:456216"/>
        <dbReference type="EC" id="2.7.11.22"/>
    </reaction>
</comment>
<keyword evidence="15" id="KW-1185">Reference proteome</keyword>
<dbReference type="PANTHER" id="PTHR24056">
    <property type="entry name" value="CELL DIVISION PROTEIN KINASE"/>
    <property type="match status" value="1"/>
</dbReference>
<reference evidence="15" key="1">
    <citation type="journal article" date="2011" name="Nat. Commun.">
        <title>Effector diversification within compartments of the Leptosphaeria maculans genome affected by Repeat-Induced Point mutations.</title>
        <authorList>
            <person name="Rouxel T."/>
            <person name="Grandaubert J."/>
            <person name="Hane J.K."/>
            <person name="Hoede C."/>
            <person name="van de Wouw A.P."/>
            <person name="Couloux A."/>
            <person name="Dominguez V."/>
            <person name="Anthouard V."/>
            <person name="Bally P."/>
            <person name="Bourras S."/>
            <person name="Cozijnsen A.J."/>
            <person name="Ciuffetti L.M."/>
            <person name="Degrave A."/>
            <person name="Dilmaghani A."/>
            <person name="Duret L."/>
            <person name="Fudal I."/>
            <person name="Goodwin S.B."/>
            <person name="Gout L."/>
            <person name="Glaser N."/>
            <person name="Linglin J."/>
            <person name="Kema G.H.J."/>
            <person name="Lapalu N."/>
            <person name="Lawrence C.B."/>
            <person name="May K."/>
            <person name="Meyer M."/>
            <person name="Ollivier B."/>
            <person name="Poulain J."/>
            <person name="Schoch C.L."/>
            <person name="Simon A."/>
            <person name="Spatafora J.W."/>
            <person name="Stachowiak A."/>
            <person name="Turgeon B.G."/>
            <person name="Tyler B.M."/>
            <person name="Vincent D."/>
            <person name="Weissenbach J."/>
            <person name="Amselem J."/>
            <person name="Quesneville H."/>
            <person name="Oliver R.P."/>
            <person name="Wincker P."/>
            <person name="Balesdent M.-H."/>
            <person name="Howlett B.J."/>
        </authorList>
    </citation>
    <scope>NUCLEOTIDE SEQUENCE [LARGE SCALE GENOMIC DNA]</scope>
    <source>
        <strain evidence="15">JN3 / isolate v23.1.3 / race Av1-4-5-6-7-8</strain>
    </source>
</reference>
<dbReference type="InParanoid" id="E4ZG55"/>
<evidence type="ECO:0000256" key="2">
    <source>
        <dbReference type="ARBA" id="ARBA00022553"/>
    </source>
</evidence>
<dbReference type="GO" id="GO:0005737">
    <property type="term" value="C:cytoplasm"/>
    <property type="evidence" value="ECO:0007669"/>
    <property type="project" value="TreeGrafter"/>
</dbReference>
<keyword evidence="4 10" id="KW-0547">Nucleotide-binding</keyword>
<evidence type="ECO:0000256" key="8">
    <source>
        <dbReference type="ARBA" id="ARBA00048367"/>
    </source>
</evidence>
<dbReference type="AlphaFoldDB" id="E4ZG55"/>
<keyword evidence="6 10" id="KW-0067">ATP-binding</keyword>
<dbReference type="SUPFAM" id="SSF56112">
    <property type="entry name" value="Protein kinase-like (PK-like)"/>
    <property type="match status" value="1"/>
</dbReference>
<evidence type="ECO:0000256" key="12">
    <source>
        <dbReference type="SAM" id="MobiDB-lite"/>
    </source>
</evidence>
<dbReference type="GO" id="GO:0005524">
    <property type="term" value="F:ATP binding"/>
    <property type="evidence" value="ECO:0007669"/>
    <property type="project" value="UniProtKB-UniRule"/>
</dbReference>
<dbReference type="CDD" id="cd07841">
    <property type="entry name" value="STKc_CDK7"/>
    <property type="match status" value="1"/>
</dbReference>
<dbReference type="STRING" id="985895.E4ZG55"/>
<dbReference type="InterPro" id="IPR037770">
    <property type="entry name" value="CDK7"/>
</dbReference>
<dbReference type="eggNOG" id="KOG0659">
    <property type="taxonomic scope" value="Eukaryota"/>
</dbReference>
<sequence>MASSPVVLSPRPNPPGSRNGPPTLKARGLALLGGNSSNHGASSKAMSTRSPGTTTSSHGGQDLAEQMNDEVRRQFVSGAKLGEGTYAIVTAAHYRHDPSALVAIKMIKLNAEFTDGIALDAIREIKFLSELSHPNIVRLHAVFSSKEQNLSLVLEYLPRGDLEQLWKNHEITYGPADIKAWANMLCQGIWFCHENHVLHRDIKGSNALIAADGTVKLADFGLARSFGDPGEKMTAVTITRMYRPPELFYGCRHYGGTVDMWSIGVVIAELAIRSWFLGSDTDIRQLAVITETFGTPTEETWPGVSSLPLYVPPGNNAKPAPKLAWWKMKFPLLGDEGIDLLRGLLTMDPQKRLTARKALEHRYWTSMPRPTKKENLPREGGGEKRMAEDLKRKGGETPANGRADKVARKLDFGSLQ</sequence>
<dbReference type="InterPro" id="IPR050108">
    <property type="entry name" value="CDK"/>
</dbReference>
<dbReference type="SMART" id="SM00220">
    <property type="entry name" value="S_TKc"/>
    <property type="match status" value="1"/>
</dbReference>
<feature type="region of interest" description="Disordered" evidence="12">
    <location>
        <begin position="1"/>
        <end position="64"/>
    </location>
</feature>
<dbReference type="PROSITE" id="PS00107">
    <property type="entry name" value="PROTEIN_KINASE_ATP"/>
    <property type="match status" value="1"/>
</dbReference>
<keyword evidence="2" id="KW-0597">Phosphoprotein</keyword>
<protein>
    <submittedName>
        <fullName evidence="14">Similar to serine/threonine-protein kinase</fullName>
    </submittedName>
</protein>
<dbReference type="PROSITE" id="PS50011">
    <property type="entry name" value="PROTEIN_KINASE_DOM"/>
    <property type="match status" value="1"/>
</dbReference>
<feature type="compositionally biased region" description="Basic and acidic residues" evidence="12">
    <location>
        <begin position="402"/>
        <end position="416"/>
    </location>
</feature>
<evidence type="ECO:0000313" key="15">
    <source>
        <dbReference type="Proteomes" id="UP000002668"/>
    </source>
</evidence>
<dbReference type="GO" id="GO:0004693">
    <property type="term" value="F:cyclin-dependent protein serine/threonine kinase activity"/>
    <property type="evidence" value="ECO:0007669"/>
    <property type="project" value="UniProtKB-EC"/>
</dbReference>
<feature type="compositionally biased region" description="Basic and acidic residues" evidence="12">
    <location>
        <begin position="371"/>
        <end position="395"/>
    </location>
</feature>
<feature type="binding site" evidence="10 11">
    <location>
        <position position="105"/>
    </location>
    <ligand>
        <name>ATP</name>
        <dbReference type="ChEBI" id="CHEBI:30616"/>
    </ligand>
</feature>
<comment type="catalytic activity">
    <reaction evidence="8">
        <text>L-seryl-[protein] + ATP = O-phospho-L-seryl-[protein] + ADP + H(+)</text>
        <dbReference type="Rhea" id="RHEA:17989"/>
        <dbReference type="Rhea" id="RHEA-COMP:9863"/>
        <dbReference type="Rhea" id="RHEA-COMP:11604"/>
        <dbReference type="ChEBI" id="CHEBI:15378"/>
        <dbReference type="ChEBI" id="CHEBI:29999"/>
        <dbReference type="ChEBI" id="CHEBI:30616"/>
        <dbReference type="ChEBI" id="CHEBI:83421"/>
        <dbReference type="ChEBI" id="CHEBI:456216"/>
        <dbReference type="EC" id="2.7.11.22"/>
    </reaction>
</comment>
<dbReference type="GO" id="GO:0008353">
    <property type="term" value="F:RNA polymerase II CTD heptapeptide repeat kinase activity"/>
    <property type="evidence" value="ECO:0007669"/>
    <property type="project" value="InterPro"/>
</dbReference>
<evidence type="ECO:0000256" key="7">
    <source>
        <dbReference type="ARBA" id="ARBA00047811"/>
    </source>
</evidence>
<dbReference type="VEuPathDB" id="FungiDB:LEMA_P064010.1"/>
<evidence type="ECO:0000256" key="1">
    <source>
        <dbReference type="ARBA" id="ARBA00022527"/>
    </source>
</evidence>
<evidence type="ECO:0000256" key="11">
    <source>
        <dbReference type="PROSITE-ProRule" id="PRU10141"/>
    </source>
</evidence>
<dbReference type="GO" id="GO:0045944">
    <property type="term" value="P:positive regulation of transcription by RNA polymerase II"/>
    <property type="evidence" value="ECO:0007669"/>
    <property type="project" value="TreeGrafter"/>
</dbReference>
<evidence type="ECO:0000256" key="5">
    <source>
        <dbReference type="ARBA" id="ARBA00022777"/>
    </source>
</evidence>
<keyword evidence="1" id="KW-0723">Serine/threonine-protein kinase</keyword>
<feature type="compositionally biased region" description="Polar residues" evidence="12">
    <location>
        <begin position="34"/>
        <end position="59"/>
    </location>
</feature>
<dbReference type="Proteomes" id="UP000002668">
    <property type="component" value="Genome"/>
</dbReference>
<dbReference type="GeneID" id="13292396"/>
<proteinExistence type="predicted"/>
<feature type="active site" description="Proton acceptor" evidence="9">
    <location>
        <position position="201"/>
    </location>
</feature>
<name>E4ZG55_LEPMJ</name>
<dbReference type="InterPro" id="IPR011009">
    <property type="entry name" value="Kinase-like_dom_sf"/>
</dbReference>
<evidence type="ECO:0000256" key="6">
    <source>
        <dbReference type="ARBA" id="ARBA00022840"/>
    </source>
</evidence>
<dbReference type="HOGENOM" id="CLU_000288_181_6_1"/>
<dbReference type="OrthoDB" id="1732493at2759"/>
<evidence type="ECO:0000259" key="13">
    <source>
        <dbReference type="PROSITE" id="PS50011"/>
    </source>
</evidence>
<dbReference type="InterPro" id="IPR000719">
    <property type="entry name" value="Prot_kinase_dom"/>
</dbReference>
<evidence type="ECO:0000256" key="3">
    <source>
        <dbReference type="ARBA" id="ARBA00022679"/>
    </source>
</evidence>
<evidence type="ECO:0000256" key="10">
    <source>
        <dbReference type="PIRSR" id="PIRSR637770-2"/>
    </source>
</evidence>
<dbReference type="FunCoup" id="E4ZG55">
    <property type="interactions" value="947"/>
</dbReference>
<dbReference type="Gene3D" id="1.10.510.10">
    <property type="entry name" value="Transferase(Phosphotransferase) domain 1"/>
    <property type="match status" value="1"/>
</dbReference>
<evidence type="ECO:0000256" key="9">
    <source>
        <dbReference type="PIRSR" id="PIRSR637770-1"/>
    </source>
</evidence>
<feature type="region of interest" description="Disordered" evidence="12">
    <location>
        <begin position="364"/>
        <end position="416"/>
    </location>
</feature>
<keyword evidence="5 14" id="KW-0418">Kinase</keyword>